<dbReference type="RefSeq" id="WP_290332753.1">
    <property type="nucleotide sequence ID" value="NZ_JAUFPU010000008.1"/>
</dbReference>
<dbReference type="Proteomes" id="UP001180081">
    <property type="component" value="Unassembled WGS sequence"/>
</dbReference>
<sequence>MMAIMRKTEAGQQALQAREGGTKLPVRLRTLLLQVDGQKNSEQLVQLAVSLGSPAETVDKLLELGLIEPLPGSVVEPPAPPAPSQREIAAAAMATVAVTIKPAAPTPPLAAPPVVSTAPVVAQTTAPVAPPATAAVDDTQLEDIPVSSKLPEHLRPVAALMRQLVEKHLGLKAMLLKRRISHCDDEKELRLALVALREALAKASNNAQADAILQEVYTHLPMIGLNRAKTF</sequence>
<accession>A0ABT8B6C6</accession>
<organism evidence="1 2">
    <name type="scientific">Chitinimonas viridis</name>
    <dbReference type="NCBI Taxonomy" id="664880"/>
    <lineage>
        <taxon>Bacteria</taxon>
        <taxon>Pseudomonadati</taxon>
        <taxon>Pseudomonadota</taxon>
        <taxon>Betaproteobacteria</taxon>
        <taxon>Neisseriales</taxon>
        <taxon>Chitinibacteraceae</taxon>
        <taxon>Chitinimonas</taxon>
    </lineage>
</organism>
<proteinExistence type="predicted"/>
<dbReference type="EMBL" id="JAUFPU010000008">
    <property type="protein sequence ID" value="MDN3577295.1"/>
    <property type="molecule type" value="Genomic_DNA"/>
</dbReference>
<evidence type="ECO:0008006" key="3">
    <source>
        <dbReference type="Google" id="ProtNLM"/>
    </source>
</evidence>
<evidence type="ECO:0000313" key="2">
    <source>
        <dbReference type="Proteomes" id="UP001180081"/>
    </source>
</evidence>
<comment type="caution">
    <text evidence="1">The sequence shown here is derived from an EMBL/GenBank/DDBJ whole genome shotgun (WGS) entry which is preliminary data.</text>
</comment>
<keyword evidence="2" id="KW-1185">Reference proteome</keyword>
<evidence type="ECO:0000313" key="1">
    <source>
        <dbReference type="EMBL" id="MDN3577295.1"/>
    </source>
</evidence>
<reference evidence="1" key="2">
    <citation type="submission" date="2023-06" db="EMBL/GenBank/DDBJ databases">
        <authorList>
            <person name="Lucena T."/>
            <person name="Sun Q."/>
        </authorList>
    </citation>
    <scope>NUCLEOTIDE SEQUENCE</scope>
    <source>
        <strain evidence="1">CECT 7703</strain>
    </source>
</reference>
<name>A0ABT8B6C6_9NEIS</name>
<protein>
    <recommendedName>
        <fullName evidence="3">DUF3102 domain-containing protein</fullName>
    </recommendedName>
</protein>
<reference evidence="1" key="1">
    <citation type="journal article" date="2014" name="Int. J. Syst. Evol. Microbiol.">
        <title>Complete genome of a new Firmicutes species belonging to the dominant human colonic microbiota ('Ruminococcus bicirculans') reveals two chromosomes and a selective capacity to utilize plant glucans.</title>
        <authorList>
            <consortium name="NISC Comparative Sequencing Program"/>
            <person name="Wegmann U."/>
            <person name="Louis P."/>
            <person name="Goesmann A."/>
            <person name="Henrissat B."/>
            <person name="Duncan S.H."/>
            <person name="Flint H.J."/>
        </authorList>
    </citation>
    <scope>NUCLEOTIDE SEQUENCE</scope>
    <source>
        <strain evidence="1">CECT 7703</strain>
    </source>
</reference>
<gene>
    <name evidence="1" type="ORF">QWZ03_11000</name>
</gene>